<reference evidence="3" key="2">
    <citation type="submission" date="2015-01" db="EMBL/GenBank/DDBJ databases">
        <title>Evolutionary Origins and Diversification of the Mycorrhizal Mutualists.</title>
        <authorList>
            <consortium name="DOE Joint Genome Institute"/>
            <consortium name="Mycorrhizal Genomics Consortium"/>
            <person name="Kohler A."/>
            <person name="Kuo A."/>
            <person name="Nagy L.G."/>
            <person name="Floudas D."/>
            <person name="Copeland A."/>
            <person name="Barry K.W."/>
            <person name="Cichocki N."/>
            <person name="Veneault-Fourrey C."/>
            <person name="LaButti K."/>
            <person name="Lindquist E.A."/>
            <person name="Lipzen A."/>
            <person name="Lundell T."/>
            <person name="Morin E."/>
            <person name="Murat C."/>
            <person name="Riley R."/>
            <person name="Ohm R."/>
            <person name="Sun H."/>
            <person name="Tunlid A."/>
            <person name="Henrissat B."/>
            <person name="Grigoriev I.V."/>
            <person name="Hibbett D.S."/>
            <person name="Martin F."/>
        </authorList>
    </citation>
    <scope>NUCLEOTIDE SEQUENCE [LARGE SCALE GENOMIC DNA]</scope>
    <source>
        <strain evidence="3">Ve08.2h10</strain>
    </source>
</reference>
<organism evidence="2 3">
    <name type="scientific">Paxillus rubicundulus Ve08.2h10</name>
    <dbReference type="NCBI Taxonomy" id="930991"/>
    <lineage>
        <taxon>Eukaryota</taxon>
        <taxon>Fungi</taxon>
        <taxon>Dikarya</taxon>
        <taxon>Basidiomycota</taxon>
        <taxon>Agaricomycotina</taxon>
        <taxon>Agaricomycetes</taxon>
        <taxon>Agaricomycetidae</taxon>
        <taxon>Boletales</taxon>
        <taxon>Paxilineae</taxon>
        <taxon>Paxillaceae</taxon>
        <taxon>Paxillus</taxon>
    </lineage>
</organism>
<proteinExistence type="predicted"/>
<sequence length="88" mass="9834">MSLSFALIEQSEVSPPPPHTDISQIARVAENRQPVWKKKWTVIPTNGEPPTGHHQGATNQCKTEVIPTRQPPMVAPARLRPVYAQEME</sequence>
<reference evidence="2 3" key="1">
    <citation type="submission" date="2014-04" db="EMBL/GenBank/DDBJ databases">
        <authorList>
            <consortium name="DOE Joint Genome Institute"/>
            <person name="Kuo A."/>
            <person name="Kohler A."/>
            <person name="Jargeat P."/>
            <person name="Nagy L.G."/>
            <person name="Floudas D."/>
            <person name="Copeland A."/>
            <person name="Barry K.W."/>
            <person name="Cichocki N."/>
            <person name="Veneault-Fourrey C."/>
            <person name="LaButti K."/>
            <person name="Lindquist E.A."/>
            <person name="Lipzen A."/>
            <person name="Lundell T."/>
            <person name="Morin E."/>
            <person name="Murat C."/>
            <person name="Sun H."/>
            <person name="Tunlid A."/>
            <person name="Henrissat B."/>
            <person name="Grigoriev I.V."/>
            <person name="Hibbett D.S."/>
            <person name="Martin F."/>
            <person name="Nordberg H.P."/>
            <person name="Cantor M.N."/>
            <person name="Hua S.X."/>
        </authorList>
    </citation>
    <scope>NUCLEOTIDE SEQUENCE [LARGE SCALE GENOMIC DNA]</scope>
    <source>
        <strain evidence="2 3">Ve08.2h10</strain>
    </source>
</reference>
<feature type="region of interest" description="Disordered" evidence="1">
    <location>
        <begin position="1"/>
        <end position="20"/>
    </location>
</feature>
<evidence type="ECO:0000313" key="3">
    <source>
        <dbReference type="Proteomes" id="UP000054538"/>
    </source>
</evidence>
<evidence type="ECO:0000313" key="2">
    <source>
        <dbReference type="EMBL" id="KIK98684.1"/>
    </source>
</evidence>
<accession>A0A0D0E8P1</accession>
<keyword evidence="3" id="KW-1185">Reference proteome</keyword>
<protein>
    <submittedName>
        <fullName evidence="2">Uncharacterized protein</fullName>
    </submittedName>
</protein>
<dbReference type="Proteomes" id="UP000054538">
    <property type="component" value="Unassembled WGS sequence"/>
</dbReference>
<dbReference type="InParanoid" id="A0A0D0E8P1"/>
<feature type="region of interest" description="Disordered" evidence="1">
    <location>
        <begin position="64"/>
        <end position="88"/>
    </location>
</feature>
<evidence type="ECO:0000256" key="1">
    <source>
        <dbReference type="SAM" id="MobiDB-lite"/>
    </source>
</evidence>
<gene>
    <name evidence="2" type="ORF">PAXRUDRAFT_9384</name>
</gene>
<name>A0A0D0E8P1_9AGAM</name>
<dbReference type="AlphaFoldDB" id="A0A0D0E8P1"/>
<dbReference type="EMBL" id="KN824884">
    <property type="protein sequence ID" value="KIK98684.1"/>
    <property type="molecule type" value="Genomic_DNA"/>
</dbReference>
<dbReference type="HOGENOM" id="CLU_2469785_0_0_1"/>